<comment type="similarity">
    <text evidence="1">Belongs to the CWC15 family.</text>
</comment>
<evidence type="ECO:0000313" key="5">
    <source>
        <dbReference type="EMBL" id="OEH74407.1"/>
    </source>
</evidence>
<feature type="region of interest" description="Disordered" evidence="4">
    <location>
        <begin position="86"/>
        <end position="127"/>
    </location>
</feature>
<evidence type="ECO:0000256" key="4">
    <source>
        <dbReference type="SAM" id="MobiDB-lite"/>
    </source>
</evidence>
<evidence type="ECO:0000313" key="6">
    <source>
        <dbReference type="Proteomes" id="UP000095192"/>
    </source>
</evidence>
<dbReference type="AlphaFoldDB" id="A0A1D3CT81"/>
<dbReference type="VEuPathDB" id="ToxoDB:cyc_06853"/>
<proteinExistence type="inferred from homology"/>
<keyword evidence="3" id="KW-0508">mRNA splicing</keyword>
<name>A0A1D3CT81_9EIME</name>
<dbReference type="GO" id="GO:0071013">
    <property type="term" value="C:catalytic step 2 spliceosome"/>
    <property type="evidence" value="ECO:0007669"/>
    <property type="project" value="TreeGrafter"/>
</dbReference>
<dbReference type="PANTHER" id="PTHR12718:SF2">
    <property type="entry name" value="SPLICEOSOME-ASSOCIATED PROTEIN CWC15 HOMOLOG"/>
    <property type="match status" value="1"/>
</dbReference>
<dbReference type="Pfam" id="PF04889">
    <property type="entry name" value="Cwf_Cwc_15"/>
    <property type="match status" value="2"/>
</dbReference>
<protein>
    <submittedName>
        <fullName evidence="5">Cwf15 cwc15 cell cycle control protein</fullName>
    </submittedName>
</protein>
<gene>
    <name evidence="5" type="ORF">cyc_06853</name>
</gene>
<dbReference type="InParanoid" id="A0A1D3CT81"/>
<dbReference type="EMBL" id="JROU02002051">
    <property type="protein sequence ID" value="OEH74407.1"/>
    <property type="molecule type" value="Genomic_DNA"/>
</dbReference>
<evidence type="ECO:0000256" key="2">
    <source>
        <dbReference type="ARBA" id="ARBA00022664"/>
    </source>
</evidence>
<keyword evidence="6" id="KW-1185">Reference proteome</keyword>
<feature type="compositionally biased region" description="Basic and acidic residues" evidence="4">
    <location>
        <begin position="31"/>
        <end position="45"/>
    </location>
</feature>
<dbReference type="InterPro" id="IPR006973">
    <property type="entry name" value="Cwf_Cwc_15"/>
</dbReference>
<reference evidence="5 6" key="1">
    <citation type="journal article" date="2016" name="BMC Genomics">
        <title>Comparative genomics reveals Cyclospora cayetanensis possesses coccidia-like metabolism and invasion components but unique surface antigens.</title>
        <authorList>
            <person name="Liu S."/>
            <person name="Wang L."/>
            <person name="Zheng H."/>
            <person name="Xu Z."/>
            <person name="Roellig D.M."/>
            <person name="Li N."/>
            <person name="Frace M.A."/>
            <person name="Tang K."/>
            <person name="Arrowood M.J."/>
            <person name="Moss D.M."/>
            <person name="Zhang L."/>
            <person name="Feng Y."/>
            <person name="Xiao L."/>
        </authorList>
    </citation>
    <scope>NUCLEOTIDE SEQUENCE [LARGE SCALE GENOMIC DNA]</scope>
    <source>
        <strain evidence="5 6">CHN_HEN01</strain>
    </source>
</reference>
<dbReference type="Proteomes" id="UP000095192">
    <property type="component" value="Unassembled WGS sequence"/>
</dbReference>
<organism evidence="5 6">
    <name type="scientific">Cyclospora cayetanensis</name>
    <dbReference type="NCBI Taxonomy" id="88456"/>
    <lineage>
        <taxon>Eukaryota</taxon>
        <taxon>Sar</taxon>
        <taxon>Alveolata</taxon>
        <taxon>Apicomplexa</taxon>
        <taxon>Conoidasida</taxon>
        <taxon>Coccidia</taxon>
        <taxon>Eucoccidiorida</taxon>
        <taxon>Eimeriorina</taxon>
        <taxon>Eimeriidae</taxon>
        <taxon>Cyclospora</taxon>
    </lineage>
</organism>
<comment type="caution">
    <text evidence="5">The sequence shown here is derived from an EMBL/GenBank/DDBJ whole genome shotgun (WGS) entry which is preliminary data.</text>
</comment>
<accession>A0A1D3CT81</accession>
<keyword evidence="2" id="KW-0507">mRNA processing</keyword>
<dbReference type="PANTHER" id="PTHR12718">
    <property type="entry name" value="CELL CYCLE CONTROL PROTEIN CWF15"/>
    <property type="match status" value="1"/>
</dbReference>
<dbReference type="GO" id="GO:0045292">
    <property type="term" value="P:mRNA cis splicing, via spliceosome"/>
    <property type="evidence" value="ECO:0007669"/>
    <property type="project" value="TreeGrafter"/>
</dbReference>
<sequence>MTTAHRPTWHTALGGENQGGNRLATATTKRSAKDQPGELRLKARSADQLPATRDRKILAEELSRKEGIYQNQKKNALLTLTALPEIENPFPEDADDVDAPAATHNDSDGGSDSSESSDDEEGELLRELEKIKKERAEKEAAAVRLFVNRVHACASL</sequence>
<dbReference type="VEuPathDB" id="ToxoDB:LOC34622927"/>
<evidence type="ECO:0000256" key="3">
    <source>
        <dbReference type="ARBA" id="ARBA00023187"/>
    </source>
</evidence>
<dbReference type="GO" id="GO:0003723">
    <property type="term" value="F:RNA binding"/>
    <property type="evidence" value="ECO:0007669"/>
    <property type="project" value="TreeGrafter"/>
</dbReference>
<evidence type="ECO:0000256" key="1">
    <source>
        <dbReference type="ARBA" id="ARBA00006644"/>
    </source>
</evidence>
<feature type="region of interest" description="Disordered" evidence="4">
    <location>
        <begin position="1"/>
        <end position="52"/>
    </location>
</feature>